<name>A0A9N9W2D1_9HYPO</name>
<feature type="transmembrane region" description="Helical" evidence="17">
    <location>
        <begin position="252"/>
        <end position="275"/>
    </location>
</feature>
<evidence type="ECO:0000256" key="8">
    <source>
        <dbReference type="ARBA" id="ARBA00022692"/>
    </source>
</evidence>
<evidence type="ECO:0000256" key="16">
    <source>
        <dbReference type="SAM" id="MobiDB-lite"/>
    </source>
</evidence>
<gene>
    <name evidence="19" type="ORF">CRHIZ90672A_00008844</name>
</gene>
<feature type="transmembrane region" description="Helical" evidence="17">
    <location>
        <begin position="380"/>
        <end position="400"/>
    </location>
</feature>
<feature type="transmembrane region" description="Helical" evidence="17">
    <location>
        <begin position="443"/>
        <end position="462"/>
    </location>
</feature>
<proteinExistence type="inferred from homology"/>
<accession>A0A9N9W2D1</accession>
<protein>
    <recommendedName>
        <fullName evidence="6">Delta 8-(E)-sphingolipid desaturase</fullName>
        <ecNumber evidence="5">1.14.19.18</ecNumber>
    </recommendedName>
</protein>
<dbReference type="InterPro" id="IPR012171">
    <property type="entry name" value="Fatty_acid_desaturase"/>
</dbReference>
<comment type="pathway">
    <text evidence="2">Lipid metabolism; sphingolipid metabolism.</text>
</comment>
<evidence type="ECO:0000256" key="3">
    <source>
        <dbReference type="ARBA" id="ARBA00004991"/>
    </source>
</evidence>
<feature type="region of interest" description="Disordered" evidence="16">
    <location>
        <begin position="1"/>
        <end position="25"/>
    </location>
</feature>
<evidence type="ECO:0000256" key="7">
    <source>
        <dbReference type="ARBA" id="ARBA00022617"/>
    </source>
</evidence>
<dbReference type="Gene3D" id="3.10.120.10">
    <property type="entry name" value="Cytochrome b5-like heme/steroid binding domain"/>
    <property type="match status" value="1"/>
</dbReference>
<evidence type="ECO:0000256" key="10">
    <source>
        <dbReference type="ARBA" id="ARBA00022919"/>
    </source>
</evidence>
<evidence type="ECO:0000256" key="4">
    <source>
        <dbReference type="ARBA" id="ARBA00009295"/>
    </source>
</evidence>
<reference evidence="19" key="1">
    <citation type="submission" date="2021-10" db="EMBL/GenBank/DDBJ databases">
        <authorList>
            <person name="Piombo E."/>
        </authorList>
    </citation>
    <scope>NUCLEOTIDE SEQUENCE</scope>
</reference>
<evidence type="ECO:0000256" key="5">
    <source>
        <dbReference type="ARBA" id="ARBA00012019"/>
    </source>
</evidence>
<keyword evidence="9" id="KW-0479">Metal-binding</keyword>
<evidence type="ECO:0000259" key="18">
    <source>
        <dbReference type="PROSITE" id="PS50255"/>
    </source>
</evidence>
<feature type="compositionally biased region" description="Polar residues" evidence="16">
    <location>
        <begin position="145"/>
        <end position="154"/>
    </location>
</feature>
<dbReference type="EMBL" id="CABFNQ020000763">
    <property type="protein sequence ID" value="CAH0040759.1"/>
    <property type="molecule type" value="Genomic_DNA"/>
</dbReference>
<evidence type="ECO:0000256" key="11">
    <source>
        <dbReference type="ARBA" id="ARBA00022989"/>
    </source>
</evidence>
<evidence type="ECO:0000256" key="6">
    <source>
        <dbReference type="ARBA" id="ARBA00016939"/>
    </source>
</evidence>
<keyword evidence="12" id="KW-0560">Oxidoreductase</keyword>
<dbReference type="EC" id="1.14.19.18" evidence="5"/>
<keyword evidence="8 17" id="KW-0812">Transmembrane</keyword>
<sequence>MADPIARRITGFPPPAPDAPKRNPPVLTRDEIEALIAEGRHVFILHDQVIKADGWMKYHPGGDLAIRHMVGKDASDEVDACRCADSAPQHGSYHSLETRQQMLRYRIGRIEGGWINFVPPFQGGVFRTRAEIEADSQKIKPAVNRPSSVTTSISDQEEAQELRNRSSPKISPSEQVEKGAPVAAPLDGMSYLDTITHEYTTLDLEKYPSPDHLTQAKVAAKYRELHNRVYNEGLYECNYWTSYGVECCRYSAFLLCMGLAFFFKWYYTAAFWLGVMWHQLGFVVHDASHISITHSFQFDSVLAIFIANFLGGLSAGWWKWSHNVHHIVTNAPEHDPDIEHLPIFAVSHRLLSNLRSTYHNRIMRYDAIAKVLLRVQAWTYYPILSLARFNLFFLSWEYLLSGRGPKKGPAGWFRHLEIFGLLFFCFWFGYGILYTLLPDLKTRLLFTLIANVVASPLHLQIVQSHFAMSTMDLGPDESFPQRQLRTTMDIDCPEWLDFFHGGLQFQVIHHLFPRVPRHNLRTTQKLVQEFCNEVGIPYALYGFAGGNKKVIGRLAEVSRQAAILAKCQQSIVENGNWSGVNMH</sequence>
<dbReference type="Proteomes" id="UP000696573">
    <property type="component" value="Unassembled WGS sequence"/>
</dbReference>
<comment type="subcellular location">
    <subcellularLocation>
        <location evidence="1">Membrane</location>
        <topology evidence="1">Multi-pass membrane protein</topology>
    </subcellularLocation>
</comment>
<dbReference type="InterPro" id="IPR001199">
    <property type="entry name" value="Cyt_B5-like_heme/steroid-bd"/>
</dbReference>
<feature type="transmembrane region" description="Helical" evidence="17">
    <location>
        <begin position="412"/>
        <end position="437"/>
    </location>
</feature>
<keyword evidence="10" id="KW-0746">Sphingolipid metabolism</keyword>
<feature type="region of interest" description="Disordered" evidence="16">
    <location>
        <begin position="136"/>
        <end position="178"/>
    </location>
</feature>
<keyword evidence="20" id="KW-1185">Reference proteome</keyword>
<evidence type="ECO:0000256" key="12">
    <source>
        <dbReference type="ARBA" id="ARBA00023002"/>
    </source>
</evidence>
<dbReference type="GO" id="GO:0016717">
    <property type="term" value="F:oxidoreductase activity, acting on paired donors, with oxidation of a pair of donors resulting in the reduction of molecular oxygen to two molecules of water"/>
    <property type="evidence" value="ECO:0007669"/>
    <property type="project" value="TreeGrafter"/>
</dbReference>
<evidence type="ECO:0000313" key="20">
    <source>
        <dbReference type="Proteomes" id="UP000696573"/>
    </source>
</evidence>
<evidence type="ECO:0000256" key="9">
    <source>
        <dbReference type="ARBA" id="ARBA00022723"/>
    </source>
</evidence>
<keyword evidence="7" id="KW-0349">Heme</keyword>
<feature type="compositionally biased region" description="Polar residues" evidence="16">
    <location>
        <begin position="165"/>
        <end position="174"/>
    </location>
</feature>
<dbReference type="InterPro" id="IPR005804">
    <property type="entry name" value="FA_desaturase_dom"/>
</dbReference>
<evidence type="ECO:0000256" key="14">
    <source>
        <dbReference type="ARBA" id="ARBA00023098"/>
    </source>
</evidence>
<evidence type="ECO:0000256" key="17">
    <source>
        <dbReference type="SAM" id="Phobius"/>
    </source>
</evidence>
<dbReference type="GO" id="GO:0016020">
    <property type="term" value="C:membrane"/>
    <property type="evidence" value="ECO:0007669"/>
    <property type="project" value="UniProtKB-SubCell"/>
</dbReference>
<dbReference type="PANTHER" id="PTHR19353:SF30">
    <property type="entry name" value="DELTA 8-(E)-SPHINGOLIPID DESATURASE"/>
    <property type="match status" value="1"/>
</dbReference>
<keyword evidence="14" id="KW-0443">Lipid metabolism</keyword>
<dbReference type="CDD" id="cd03506">
    <property type="entry name" value="Delta6-FADS-like"/>
    <property type="match status" value="1"/>
</dbReference>
<dbReference type="PIRSF" id="PIRSF015921">
    <property type="entry name" value="FA_sphinglp_des"/>
    <property type="match status" value="1"/>
</dbReference>
<keyword evidence="11 17" id="KW-1133">Transmembrane helix</keyword>
<dbReference type="AlphaFoldDB" id="A0A9N9W2D1"/>
<dbReference type="PROSITE" id="PS50255">
    <property type="entry name" value="CYTOCHROME_B5_2"/>
    <property type="match status" value="1"/>
</dbReference>
<dbReference type="OrthoDB" id="260091at2759"/>
<dbReference type="SUPFAM" id="SSF55856">
    <property type="entry name" value="Cytochrome b5-like heme/steroid binding domain"/>
    <property type="match status" value="1"/>
</dbReference>
<evidence type="ECO:0000256" key="13">
    <source>
        <dbReference type="ARBA" id="ARBA00023004"/>
    </source>
</evidence>
<feature type="domain" description="Cytochrome b5 heme-binding" evidence="18">
    <location>
        <begin position="24"/>
        <end position="111"/>
    </location>
</feature>
<evidence type="ECO:0000256" key="15">
    <source>
        <dbReference type="ARBA" id="ARBA00023136"/>
    </source>
</evidence>
<dbReference type="GO" id="GO:0006665">
    <property type="term" value="P:sphingolipid metabolic process"/>
    <property type="evidence" value="ECO:0007669"/>
    <property type="project" value="UniProtKB-KW"/>
</dbReference>
<dbReference type="InterPro" id="IPR036400">
    <property type="entry name" value="Cyt_B5-like_heme/steroid_sf"/>
</dbReference>
<comment type="caution">
    <text evidence="19">The sequence shown here is derived from an EMBL/GenBank/DDBJ whole genome shotgun (WGS) entry which is preliminary data.</text>
</comment>
<dbReference type="Pfam" id="PF00487">
    <property type="entry name" value="FA_desaturase"/>
    <property type="match status" value="1"/>
</dbReference>
<comment type="similarity">
    <text evidence="4">Belongs to the fatty acid desaturase type 1 family.</text>
</comment>
<dbReference type="SMART" id="SM01117">
    <property type="entry name" value="Cyt-b5"/>
    <property type="match status" value="1"/>
</dbReference>
<comment type="pathway">
    <text evidence="3">Sphingolipid metabolism.</text>
</comment>
<evidence type="ECO:0000256" key="1">
    <source>
        <dbReference type="ARBA" id="ARBA00004141"/>
    </source>
</evidence>
<dbReference type="Pfam" id="PF00173">
    <property type="entry name" value="Cyt-b5"/>
    <property type="match status" value="1"/>
</dbReference>
<evidence type="ECO:0000256" key="2">
    <source>
        <dbReference type="ARBA" id="ARBA00004760"/>
    </source>
</evidence>
<dbReference type="GO" id="GO:0046872">
    <property type="term" value="F:metal ion binding"/>
    <property type="evidence" value="ECO:0007669"/>
    <property type="project" value="UniProtKB-KW"/>
</dbReference>
<feature type="transmembrane region" description="Helical" evidence="17">
    <location>
        <begin position="296"/>
        <end position="318"/>
    </location>
</feature>
<keyword evidence="13" id="KW-0408">Iron</keyword>
<keyword evidence="15 17" id="KW-0472">Membrane</keyword>
<organism evidence="19 20">
    <name type="scientific">Clonostachys rhizophaga</name>
    <dbReference type="NCBI Taxonomy" id="160324"/>
    <lineage>
        <taxon>Eukaryota</taxon>
        <taxon>Fungi</taxon>
        <taxon>Dikarya</taxon>
        <taxon>Ascomycota</taxon>
        <taxon>Pezizomycotina</taxon>
        <taxon>Sordariomycetes</taxon>
        <taxon>Hypocreomycetidae</taxon>
        <taxon>Hypocreales</taxon>
        <taxon>Bionectriaceae</taxon>
        <taxon>Clonostachys</taxon>
    </lineage>
</organism>
<evidence type="ECO:0000313" key="19">
    <source>
        <dbReference type="EMBL" id="CAH0040759.1"/>
    </source>
</evidence>
<dbReference type="PANTHER" id="PTHR19353">
    <property type="entry name" value="FATTY ACID DESATURASE 2"/>
    <property type="match status" value="1"/>
</dbReference>